<dbReference type="KEGG" id="gsn:YC6258_01440"/>
<dbReference type="AlphaFoldDB" id="A0A0C5VJB4"/>
<dbReference type="HOGENOM" id="CLU_2555615_0_0_6"/>
<evidence type="ECO:0000313" key="2">
    <source>
        <dbReference type="Proteomes" id="UP000032266"/>
    </source>
</evidence>
<organism evidence="1 2">
    <name type="scientific">Gynuella sunshinyii YC6258</name>
    <dbReference type="NCBI Taxonomy" id="1445510"/>
    <lineage>
        <taxon>Bacteria</taxon>
        <taxon>Pseudomonadati</taxon>
        <taxon>Pseudomonadota</taxon>
        <taxon>Gammaproteobacteria</taxon>
        <taxon>Oceanospirillales</taxon>
        <taxon>Saccharospirillaceae</taxon>
        <taxon>Gynuella</taxon>
    </lineage>
</organism>
<proteinExistence type="predicted"/>
<dbReference type="OrthoDB" id="6169664at2"/>
<dbReference type="RefSeq" id="WP_044616259.1">
    <property type="nucleotide sequence ID" value="NZ_CP007142.1"/>
</dbReference>
<name>A0A0C5VJB4_9GAMM</name>
<dbReference type="Proteomes" id="UP000032266">
    <property type="component" value="Chromosome"/>
</dbReference>
<sequence>MMIADLLDQEDLRERFLSLGIPVTQEQSPDACCRAALAWRTEQDRERKQALDEVIRLLISNSDSLLPEIKAAIQTCFPMNDVH</sequence>
<accession>A0A0C5VJB4</accession>
<keyword evidence="2" id="KW-1185">Reference proteome</keyword>
<protein>
    <submittedName>
        <fullName evidence="1">Uncharacterized protein</fullName>
    </submittedName>
</protein>
<dbReference type="EMBL" id="CP007142">
    <property type="protein sequence ID" value="AJQ93488.1"/>
    <property type="molecule type" value="Genomic_DNA"/>
</dbReference>
<reference evidence="1 2" key="1">
    <citation type="submission" date="2014-01" db="EMBL/GenBank/DDBJ databases">
        <title>Full genme sequencing of cellulolytic bacterium Gynuella sunshinyii YC6258T gen. nov., sp. nov.</title>
        <authorList>
            <person name="Khan H."/>
            <person name="Chung E.J."/>
            <person name="Chung Y.R."/>
        </authorList>
    </citation>
    <scope>NUCLEOTIDE SEQUENCE [LARGE SCALE GENOMIC DNA]</scope>
    <source>
        <strain evidence="1 2">YC6258</strain>
    </source>
</reference>
<dbReference type="STRING" id="1445510.YC6258_01440"/>
<evidence type="ECO:0000313" key="1">
    <source>
        <dbReference type="EMBL" id="AJQ93488.1"/>
    </source>
</evidence>
<gene>
    <name evidence="1" type="ORF">YC6258_01440</name>
</gene>